<dbReference type="Proteomes" id="UP001310594">
    <property type="component" value="Unassembled WGS sequence"/>
</dbReference>
<evidence type="ECO:0000313" key="1">
    <source>
        <dbReference type="EMBL" id="KAK5694493.1"/>
    </source>
</evidence>
<dbReference type="AlphaFoldDB" id="A0AAN7VN40"/>
<sequence length="496" mass="56139">MVFIGSKTRNGKSLIPAGRAKRLAKSAVLYTNKHLKDDHVEKPIFQANRNAFRGPLTIRIPHDRDEVHSAARKVIRRYNNQDFHHLADPITVLTLAKKPTVYHGSKSAPVVMLLVRLETFIKVQSKLIPGLNGASSEVVLRDGRRRIPLSEWLDALPTSRMRALNQAALKLQWEFWGTTGKVFEFSLLPVETRKAILLPAIGEHVVPQRSRYRDDAGNFRIITTLTKGGDAGFLGKARCDPTDPCPLQPIDAALFKVDATTSVLAWQVEAGFKFLRRVQLCFTSRDYTDFIRVDIAPFNTARSWTRLADAERLQKLDLLSELEIFFRAPLKHSTSPWQVEEAERTGVVSNVFIDYDRFPCQKVLADTILCYAAQYVKKALKVTVGGFVKAATKEKWEAVFNQPLEDNFAAIAKQKQDTRMMQLQVSPPPCYCPNPCYYGGIDDVHSAAMDAYHTYAHQGFKMIKHSPKESRYESAYGEYRFDFGDMGLEDVPNDGW</sequence>
<gene>
    <name evidence="1" type="ORF">LTR97_009083</name>
</gene>
<comment type="caution">
    <text evidence="1">The sequence shown here is derived from an EMBL/GenBank/DDBJ whole genome shotgun (WGS) entry which is preliminary data.</text>
</comment>
<organism evidence="1 2">
    <name type="scientific">Elasticomyces elasticus</name>
    <dbReference type="NCBI Taxonomy" id="574655"/>
    <lineage>
        <taxon>Eukaryota</taxon>
        <taxon>Fungi</taxon>
        <taxon>Dikarya</taxon>
        <taxon>Ascomycota</taxon>
        <taxon>Pezizomycotina</taxon>
        <taxon>Dothideomycetes</taxon>
        <taxon>Dothideomycetidae</taxon>
        <taxon>Mycosphaerellales</taxon>
        <taxon>Teratosphaeriaceae</taxon>
        <taxon>Elasticomyces</taxon>
    </lineage>
</organism>
<evidence type="ECO:0000313" key="2">
    <source>
        <dbReference type="Proteomes" id="UP001310594"/>
    </source>
</evidence>
<protein>
    <submittedName>
        <fullName evidence="1">Uncharacterized protein</fullName>
    </submittedName>
</protein>
<proteinExistence type="predicted"/>
<reference evidence="1" key="1">
    <citation type="submission" date="2023-08" db="EMBL/GenBank/DDBJ databases">
        <title>Black Yeasts Isolated from many extreme environments.</title>
        <authorList>
            <person name="Coleine C."/>
            <person name="Stajich J.E."/>
            <person name="Selbmann L."/>
        </authorList>
    </citation>
    <scope>NUCLEOTIDE SEQUENCE</scope>
    <source>
        <strain evidence="1">CCFEE 5810</strain>
    </source>
</reference>
<name>A0AAN7VN40_9PEZI</name>
<dbReference type="EMBL" id="JAVRQU010000015">
    <property type="protein sequence ID" value="KAK5694493.1"/>
    <property type="molecule type" value="Genomic_DNA"/>
</dbReference>
<accession>A0AAN7VN40</accession>